<evidence type="ECO:0000313" key="1">
    <source>
        <dbReference type="EMBL" id="KAG9446834.1"/>
    </source>
</evidence>
<evidence type="ECO:0000313" key="2">
    <source>
        <dbReference type="Proteomes" id="UP000825729"/>
    </source>
</evidence>
<protein>
    <submittedName>
        <fullName evidence="1">Uncharacterized protein</fullName>
    </submittedName>
</protein>
<sequence length="117" mass="13397">MVSAILGRRGRRIEEGKKDEEKGAEKMRVILDATAGKTREKEELSNFRRHRGLRKKERVRKGGWRSSKAGLGWLRSTGQRKKLNCTSDGLSSSICWSRALNYFLACQMRGRTRALTE</sequence>
<organism evidence="1 2">
    <name type="scientific">Aristolochia fimbriata</name>
    <name type="common">White veined hardy Dutchman's pipe vine</name>
    <dbReference type="NCBI Taxonomy" id="158543"/>
    <lineage>
        <taxon>Eukaryota</taxon>
        <taxon>Viridiplantae</taxon>
        <taxon>Streptophyta</taxon>
        <taxon>Embryophyta</taxon>
        <taxon>Tracheophyta</taxon>
        <taxon>Spermatophyta</taxon>
        <taxon>Magnoliopsida</taxon>
        <taxon>Magnoliidae</taxon>
        <taxon>Piperales</taxon>
        <taxon>Aristolochiaceae</taxon>
        <taxon>Aristolochia</taxon>
    </lineage>
</organism>
<gene>
    <name evidence="1" type="ORF">H6P81_012962</name>
</gene>
<dbReference type="EMBL" id="JAINDJ010000005">
    <property type="protein sequence ID" value="KAG9446834.1"/>
    <property type="molecule type" value="Genomic_DNA"/>
</dbReference>
<reference evidence="1 2" key="1">
    <citation type="submission" date="2021-07" db="EMBL/GenBank/DDBJ databases">
        <title>The Aristolochia fimbriata genome: insights into angiosperm evolution, floral development and chemical biosynthesis.</title>
        <authorList>
            <person name="Jiao Y."/>
        </authorList>
    </citation>
    <scope>NUCLEOTIDE SEQUENCE [LARGE SCALE GENOMIC DNA]</scope>
    <source>
        <strain evidence="1">IBCAS-2021</strain>
        <tissue evidence="1">Leaf</tissue>
    </source>
</reference>
<accession>A0AAV7EDV9</accession>
<dbReference type="Proteomes" id="UP000825729">
    <property type="component" value="Unassembled WGS sequence"/>
</dbReference>
<name>A0AAV7EDV9_ARIFI</name>
<keyword evidence="2" id="KW-1185">Reference proteome</keyword>
<comment type="caution">
    <text evidence="1">The sequence shown here is derived from an EMBL/GenBank/DDBJ whole genome shotgun (WGS) entry which is preliminary data.</text>
</comment>
<dbReference type="AlphaFoldDB" id="A0AAV7EDV9"/>
<proteinExistence type="predicted"/>